<reference evidence="2 3" key="1">
    <citation type="submission" date="2019-07" db="EMBL/GenBank/DDBJ databases">
        <title>Draft genome assembly of a fouling barnacle, Amphibalanus amphitrite (Darwin, 1854): The first reference genome for Thecostraca.</title>
        <authorList>
            <person name="Kim W."/>
        </authorList>
    </citation>
    <scope>NUCLEOTIDE SEQUENCE [LARGE SCALE GENOMIC DNA]</scope>
    <source>
        <strain evidence="2">SNU_AA5</strain>
        <tissue evidence="2">Soma without cirri and trophi</tissue>
    </source>
</reference>
<keyword evidence="3" id="KW-1185">Reference proteome</keyword>
<feature type="domain" description="P2X purinoreceptor 7 intracellular" evidence="1">
    <location>
        <begin position="6"/>
        <end position="111"/>
    </location>
</feature>
<dbReference type="AlphaFoldDB" id="A0A6A4WZC4"/>
<dbReference type="InterPro" id="IPR046815">
    <property type="entry name" value="P2RX7_C"/>
</dbReference>
<dbReference type="OrthoDB" id="6343871at2759"/>
<gene>
    <name evidence="2" type="primary">P2rx7_1</name>
    <name evidence="2" type="ORF">FJT64_020853</name>
</gene>
<evidence type="ECO:0000313" key="3">
    <source>
        <dbReference type="Proteomes" id="UP000440578"/>
    </source>
</evidence>
<dbReference type="PANTHER" id="PTHR36981:SF1">
    <property type="entry name" value="P2X PURINORECEPTOR 7 INTRACELLULAR DOMAIN-CONTAINING PROTEIN"/>
    <property type="match status" value="1"/>
</dbReference>
<protein>
    <submittedName>
        <fullName evidence="2">P2X purinoceptor 7</fullName>
    </submittedName>
</protein>
<proteinExistence type="predicted"/>
<dbReference type="PANTHER" id="PTHR36981">
    <property type="entry name" value="ZGC:195170"/>
    <property type="match status" value="1"/>
</dbReference>
<comment type="caution">
    <text evidence="2">The sequence shown here is derived from an EMBL/GenBank/DDBJ whole genome shotgun (WGS) entry which is preliminary data.</text>
</comment>
<dbReference type="EMBL" id="VIIS01000537">
    <property type="protein sequence ID" value="KAF0307838.1"/>
    <property type="molecule type" value="Genomic_DNA"/>
</dbReference>
<organism evidence="2 3">
    <name type="scientific">Amphibalanus amphitrite</name>
    <name type="common">Striped barnacle</name>
    <name type="synonym">Balanus amphitrite</name>
    <dbReference type="NCBI Taxonomy" id="1232801"/>
    <lineage>
        <taxon>Eukaryota</taxon>
        <taxon>Metazoa</taxon>
        <taxon>Ecdysozoa</taxon>
        <taxon>Arthropoda</taxon>
        <taxon>Crustacea</taxon>
        <taxon>Multicrustacea</taxon>
        <taxon>Cirripedia</taxon>
        <taxon>Thoracica</taxon>
        <taxon>Thoracicalcarea</taxon>
        <taxon>Balanomorpha</taxon>
        <taxon>Balanoidea</taxon>
        <taxon>Balanidae</taxon>
        <taxon>Amphibalaninae</taxon>
        <taxon>Amphibalanus</taxon>
    </lineage>
</organism>
<sequence>MPEAADRICCNLSGHGGTCLRVDPECKLLTQTATVVAVGMLYHGERAATGPVNLDQTEALNRAMRWHAYRNFILWWWGSLGRGNRQRIPSCVLWAIRDAFPSPTGQYVGFRDVLQGL</sequence>
<dbReference type="Proteomes" id="UP000440578">
    <property type="component" value="Unassembled WGS sequence"/>
</dbReference>
<dbReference type="Pfam" id="PF20478">
    <property type="entry name" value="P2RX7_C"/>
    <property type="match status" value="1"/>
</dbReference>
<accession>A0A6A4WZC4</accession>
<name>A0A6A4WZC4_AMPAM</name>
<evidence type="ECO:0000259" key="1">
    <source>
        <dbReference type="Pfam" id="PF20478"/>
    </source>
</evidence>
<evidence type="ECO:0000313" key="2">
    <source>
        <dbReference type="EMBL" id="KAF0307838.1"/>
    </source>
</evidence>